<reference evidence="2 3" key="1">
    <citation type="submission" date="2021-03" db="EMBL/GenBank/DDBJ databases">
        <title>Human Oral Microbial Genomes.</title>
        <authorList>
            <person name="Johnston C.D."/>
            <person name="Chen T."/>
            <person name="Dewhirst F.E."/>
        </authorList>
    </citation>
    <scope>NUCLEOTIDE SEQUENCE [LARGE SCALE GENOMIC DNA]</scope>
    <source>
        <strain evidence="2 3">DSMZ 100122</strain>
    </source>
</reference>
<protein>
    <submittedName>
        <fullName evidence="2">DUF4185 domain-containing protein</fullName>
    </submittedName>
</protein>
<gene>
    <name evidence="2" type="ORF">J5A65_12530</name>
</gene>
<dbReference type="EMBL" id="CP072384">
    <property type="protein sequence ID" value="QUC07734.1"/>
    <property type="molecule type" value="Genomic_DNA"/>
</dbReference>
<proteinExistence type="predicted"/>
<dbReference type="Pfam" id="PF13810">
    <property type="entry name" value="DUF4185"/>
    <property type="match status" value="1"/>
</dbReference>
<feature type="domain" description="DUF4185" evidence="1">
    <location>
        <begin position="53"/>
        <end position="369"/>
    </location>
</feature>
<sequence>MPFVDRRGFGKIAAGSAVLAGASLVAPVGPVPQASAFGLATSKKRLTGADMYTASNWRVAGTDLGIPYVLENGSIGYLFGDTFSSAWPEGGSDHRSPVMLRSASAPGSSEGIVFDSAAKVYGNGFAPELMYNAHGGRVGNTTELTVIPNDGISFPETGRQLVSFMSMESWDSGQSGAGIFKSGFAGLAYSDNGNDFQRTNLRWDNNADNTDPFQMWTMQRDGEYVYIFSVRAGRQDGPMMLRRVKWERMFWPNEYEGWGWNGTDWGWRRPCTPILTARFGEPSVKKLRDGTWAMAYMDYKENKLVTRTASRPDGVWSDPKTQVENIANWNLYGGFIHPWSTRGFGGLHLIVSRWAHEGNRSTAYHVEQYQGTL</sequence>
<evidence type="ECO:0000313" key="3">
    <source>
        <dbReference type="Proteomes" id="UP000678513"/>
    </source>
</evidence>
<accession>A0ABX7Y3I2</accession>
<dbReference type="InterPro" id="IPR006311">
    <property type="entry name" value="TAT_signal"/>
</dbReference>
<dbReference type="Proteomes" id="UP000678513">
    <property type="component" value="Chromosome"/>
</dbReference>
<evidence type="ECO:0000313" key="2">
    <source>
        <dbReference type="EMBL" id="QUC07734.1"/>
    </source>
</evidence>
<dbReference type="InterPro" id="IPR025442">
    <property type="entry name" value="DUF4185"/>
</dbReference>
<keyword evidence="3" id="KW-1185">Reference proteome</keyword>
<dbReference type="RefSeq" id="WP_212322501.1">
    <property type="nucleotide sequence ID" value="NZ_AP024463.1"/>
</dbReference>
<dbReference type="PROSITE" id="PS51318">
    <property type="entry name" value="TAT"/>
    <property type="match status" value="1"/>
</dbReference>
<organism evidence="2 3">
    <name type="scientific">Arachnia rubra</name>
    <dbReference type="NCBI Taxonomy" id="1547448"/>
    <lineage>
        <taxon>Bacteria</taxon>
        <taxon>Bacillati</taxon>
        <taxon>Actinomycetota</taxon>
        <taxon>Actinomycetes</taxon>
        <taxon>Propionibacteriales</taxon>
        <taxon>Propionibacteriaceae</taxon>
        <taxon>Arachnia</taxon>
    </lineage>
</organism>
<evidence type="ECO:0000259" key="1">
    <source>
        <dbReference type="Pfam" id="PF13810"/>
    </source>
</evidence>
<name>A0ABX7Y3I2_9ACTN</name>